<evidence type="ECO:0000313" key="4">
    <source>
        <dbReference type="Proteomes" id="UP000276776"/>
    </source>
</evidence>
<reference evidence="3 4" key="2">
    <citation type="submission" date="2018-11" db="EMBL/GenBank/DDBJ databases">
        <authorList>
            <consortium name="Pathogen Informatics"/>
        </authorList>
    </citation>
    <scope>NUCLEOTIDE SEQUENCE [LARGE SCALE GENOMIC DNA]</scope>
</reference>
<dbReference type="WBParaSite" id="TCLT_0000926601-mRNA-1">
    <property type="protein sequence ID" value="TCLT_0000926601-mRNA-1"/>
    <property type="gene ID" value="TCLT_0000926601"/>
</dbReference>
<proteinExistence type="predicted"/>
<protein>
    <submittedName>
        <fullName evidence="5">Low-density lipoprotein receptor domain class A</fullName>
    </submittedName>
</protein>
<sequence length="287" mass="31498">MIDSTPLPLSESTFITTLPLLTTRSLSKIQHSIKIFLVLLIFLSGSSAQSNTNILINSDKIGLNSGKALQIPKIVGHQLGTAAHAPITTVFQHNSDKNDSVTGKDNRYQNHQCPPNTFSCGDGTCIPQDWIQDGEADCLDLSDELINRAKTFLSSISDSKTPTTVITDNISEGSSFTTEEPFDDPFDQIVTISISSFSHSGDKASTDGKNSSILLSPDISIPRNNIKSCSDIMQARVNQCSTDLTYWMTNLDQIDLTNSSLLNDDTRYLVHFQNVVYRICSNKRSKS</sequence>
<evidence type="ECO:0000313" key="5">
    <source>
        <dbReference type="WBParaSite" id="TCLT_0000926601-mRNA-1"/>
    </source>
</evidence>
<dbReference type="InterPro" id="IPR036055">
    <property type="entry name" value="LDL_receptor-like_sf"/>
</dbReference>
<dbReference type="EMBL" id="UYYF01004760">
    <property type="protein sequence ID" value="VDN06874.1"/>
    <property type="molecule type" value="Genomic_DNA"/>
</dbReference>
<feature type="disulfide bond" evidence="2">
    <location>
        <begin position="113"/>
        <end position="125"/>
    </location>
</feature>
<dbReference type="STRING" id="103827.A0A0N5D845"/>
<organism evidence="5">
    <name type="scientific">Thelazia callipaeda</name>
    <name type="common">Oriental eyeworm</name>
    <name type="synonym">Parasitic nematode</name>
    <dbReference type="NCBI Taxonomy" id="103827"/>
    <lineage>
        <taxon>Eukaryota</taxon>
        <taxon>Metazoa</taxon>
        <taxon>Ecdysozoa</taxon>
        <taxon>Nematoda</taxon>
        <taxon>Chromadorea</taxon>
        <taxon>Rhabditida</taxon>
        <taxon>Spirurina</taxon>
        <taxon>Spiruromorpha</taxon>
        <taxon>Thelazioidea</taxon>
        <taxon>Thelaziidae</taxon>
        <taxon>Thelazia</taxon>
    </lineage>
</organism>
<dbReference type="Gene3D" id="4.10.400.10">
    <property type="entry name" value="Low-density Lipoprotein Receptor"/>
    <property type="match status" value="1"/>
</dbReference>
<keyword evidence="1 2" id="KW-1015">Disulfide bond</keyword>
<gene>
    <name evidence="3" type="ORF">TCLT_LOCUS9255</name>
</gene>
<name>A0A0N5D845_THECL</name>
<dbReference type="OMA" id="WINDGET"/>
<accession>A0A0N5D845</accession>
<evidence type="ECO:0000313" key="3">
    <source>
        <dbReference type="EMBL" id="VDN06874.1"/>
    </source>
</evidence>
<reference evidence="5" key="1">
    <citation type="submission" date="2017-02" db="UniProtKB">
        <authorList>
            <consortium name="WormBaseParasite"/>
        </authorList>
    </citation>
    <scope>IDENTIFICATION</scope>
</reference>
<dbReference type="AlphaFoldDB" id="A0A0N5D845"/>
<dbReference type="Proteomes" id="UP000276776">
    <property type="component" value="Unassembled WGS sequence"/>
</dbReference>
<comment type="caution">
    <text evidence="2">Lacks conserved residue(s) required for the propagation of feature annotation.</text>
</comment>
<evidence type="ECO:0000256" key="1">
    <source>
        <dbReference type="ARBA" id="ARBA00023157"/>
    </source>
</evidence>
<dbReference type="InterPro" id="IPR002172">
    <property type="entry name" value="LDrepeatLR_classA_rpt"/>
</dbReference>
<dbReference type="SMART" id="SM00192">
    <property type="entry name" value="LDLa"/>
    <property type="match status" value="1"/>
</dbReference>
<feature type="disulfide bond" evidence="2">
    <location>
        <begin position="120"/>
        <end position="138"/>
    </location>
</feature>
<keyword evidence="4" id="KW-1185">Reference proteome</keyword>
<dbReference type="SUPFAM" id="SSF57424">
    <property type="entry name" value="LDL receptor-like module"/>
    <property type="match status" value="1"/>
</dbReference>
<dbReference type="PROSITE" id="PS50068">
    <property type="entry name" value="LDLRA_2"/>
    <property type="match status" value="1"/>
</dbReference>
<evidence type="ECO:0000256" key="2">
    <source>
        <dbReference type="PROSITE-ProRule" id="PRU00124"/>
    </source>
</evidence>
<dbReference type="Pfam" id="PF00057">
    <property type="entry name" value="Ldl_recept_a"/>
    <property type="match status" value="1"/>
</dbReference>
<dbReference type="OrthoDB" id="9991628at2759"/>
<dbReference type="CDD" id="cd00112">
    <property type="entry name" value="LDLa"/>
    <property type="match status" value="1"/>
</dbReference>